<evidence type="ECO:0000256" key="5">
    <source>
        <dbReference type="ARBA" id="ARBA00022692"/>
    </source>
</evidence>
<accession>A0A4R7I1E0</accession>
<dbReference type="EMBL" id="SOAU01000001">
    <property type="protein sequence ID" value="TDT17377.1"/>
    <property type="molecule type" value="Genomic_DNA"/>
</dbReference>
<keyword evidence="4 8" id="KW-1003">Cell membrane</keyword>
<dbReference type="RefSeq" id="WP_133869669.1">
    <property type="nucleotide sequence ID" value="NZ_SOAU01000001.1"/>
</dbReference>
<keyword evidence="6 8" id="KW-1133">Transmembrane helix</keyword>
<dbReference type="InterPro" id="IPR002781">
    <property type="entry name" value="TM_pro_TauE-like"/>
</dbReference>
<keyword evidence="5 8" id="KW-0812">Transmembrane</keyword>
<evidence type="ECO:0000256" key="7">
    <source>
        <dbReference type="ARBA" id="ARBA00023136"/>
    </source>
</evidence>
<evidence type="ECO:0000256" key="4">
    <source>
        <dbReference type="ARBA" id="ARBA00022475"/>
    </source>
</evidence>
<feature type="transmembrane region" description="Helical" evidence="8">
    <location>
        <begin position="224"/>
        <end position="243"/>
    </location>
</feature>
<dbReference type="InterPro" id="IPR052017">
    <property type="entry name" value="TSUP"/>
</dbReference>
<comment type="similarity">
    <text evidence="2 8">Belongs to the 4-toluene sulfonate uptake permease (TSUP) (TC 2.A.102) family.</text>
</comment>
<dbReference type="PANTHER" id="PTHR30269">
    <property type="entry name" value="TRANSMEMBRANE PROTEIN YFCA"/>
    <property type="match status" value="1"/>
</dbReference>
<protein>
    <recommendedName>
        <fullName evidence="8">Probable membrane transporter protein</fullName>
    </recommendedName>
</protein>
<comment type="caution">
    <text evidence="9">The sequence shown here is derived from an EMBL/GenBank/DDBJ whole genome shotgun (WGS) entry which is preliminary data.</text>
</comment>
<comment type="subcellular location">
    <subcellularLocation>
        <location evidence="1 8">Cell membrane</location>
        <topology evidence="1 8">Multi-pass membrane protein</topology>
    </subcellularLocation>
</comment>
<reference evidence="9 10" key="1">
    <citation type="submission" date="2019-03" db="EMBL/GenBank/DDBJ databases">
        <title>Sequencing the genomes of 1000 actinobacteria strains.</title>
        <authorList>
            <person name="Klenk H.-P."/>
        </authorList>
    </citation>
    <scope>NUCLEOTIDE SEQUENCE [LARGE SCALE GENOMIC DNA]</scope>
    <source>
        <strain evidence="9 10">DSM 18936</strain>
    </source>
</reference>
<evidence type="ECO:0000256" key="8">
    <source>
        <dbReference type="RuleBase" id="RU363041"/>
    </source>
</evidence>
<feature type="transmembrane region" description="Helical" evidence="8">
    <location>
        <begin position="174"/>
        <end position="192"/>
    </location>
</feature>
<evidence type="ECO:0000256" key="6">
    <source>
        <dbReference type="ARBA" id="ARBA00022989"/>
    </source>
</evidence>
<evidence type="ECO:0000313" key="10">
    <source>
        <dbReference type="Proteomes" id="UP000294558"/>
    </source>
</evidence>
<dbReference type="PANTHER" id="PTHR30269:SF0">
    <property type="entry name" value="MEMBRANE TRANSPORTER PROTEIN YFCA-RELATED"/>
    <property type="match status" value="1"/>
</dbReference>
<feature type="transmembrane region" description="Helical" evidence="8">
    <location>
        <begin position="77"/>
        <end position="96"/>
    </location>
</feature>
<evidence type="ECO:0000313" key="9">
    <source>
        <dbReference type="EMBL" id="TDT17377.1"/>
    </source>
</evidence>
<feature type="transmembrane region" description="Helical" evidence="8">
    <location>
        <begin position="199"/>
        <end position="218"/>
    </location>
</feature>
<keyword evidence="3" id="KW-0813">Transport</keyword>
<evidence type="ECO:0000256" key="2">
    <source>
        <dbReference type="ARBA" id="ARBA00009142"/>
    </source>
</evidence>
<sequence length="244" mass="25014">MTWWEAILLVVGGLAAGVINTMAGGGSALTVPLLVLAGVPGNQANGSNRVGILAASASAVLSFRNSKATSLDGSSKVLLPTVIGSVIGSVAISQIADDTFETVFGVLMIPIVILTVLKPKPKLEVEPWPAWVTFAVFLGIGMYGGAFQAGVGLVLLTALTRAGYDLVTANNIKVFINLVVTAIALPVFIINGDVVWGPALILAAGFLAGGWFGAKLAVKGGEQLVRIFMIVAALYLAGSLIGVW</sequence>
<keyword evidence="10" id="KW-1185">Reference proteome</keyword>
<dbReference type="Pfam" id="PF01925">
    <property type="entry name" value="TauE"/>
    <property type="match status" value="1"/>
</dbReference>
<feature type="transmembrane region" description="Helical" evidence="8">
    <location>
        <begin position="131"/>
        <end position="154"/>
    </location>
</feature>
<dbReference type="AlphaFoldDB" id="A0A4R7I1E0"/>
<name>A0A4R7I1E0_9ACTN</name>
<evidence type="ECO:0000256" key="3">
    <source>
        <dbReference type="ARBA" id="ARBA00022448"/>
    </source>
</evidence>
<evidence type="ECO:0000256" key="1">
    <source>
        <dbReference type="ARBA" id="ARBA00004651"/>
    </source>
</evidence>
<gene>
    <name evidence="9" type="ORF">BDK89_2985</name>
</gene>
<organism evidence="9 10">
    <name type="scientific">Ilumatobacter fluminis</name>
    <dbReference type="NCBI Taxonomy" id="467091"/>
    <lineage>
        <taxon>Bacteria</taxon>
        <taxon>Bacillati</taxon>
        <taxon>Actinomycetota</taxon>
        <taxon>Acidimicrobiia</taxon>
        <taxon>Acidimicrobiales</taxon>
        <taxon>Ilumatobacteraceae</taxon>
        <taxon>Ilumatobacter</taxon>
    </lineage>
</organism>
<feature type="transmembrane region" description="Helical" evidence="8">
    <location>
        <begin position="102"/>
        <end position="119"/>
    </location>
</feature>
<dbReference type="OrthoDB" id="3782574at2"/>
<keyword evidence="7 8" id="KW-0472">Membrane</keyword>
<dbReference type="GO" id="GO:0005886">
    <property type="term" value="C:plasma membrane"/>
    <property type="evidence" value="ECO:0007669"/>
    <property type="project" value="UniProtKB-SubCell"/>
</dbReference>
<proteinExistence type="inferred from homology"/>
<dbReference type="Proteomes" id="UP000294558">
    <property type="component" value="Unassembled WGS sequence"/>
</dbReference>